<dbReference type="Gene3D" id="1.20.1600.10">
    <property type="entry name" value="Outer membrane efflux proteins (OEP)"/>
    <property type="match status" value="1"/>
</dbReference>
<keyword evidence="8" id="KW-0645">Protease</keyword>
<keyword evidence="4" id="KW-0812">Transmembrane</keyword>
<dbReference type="GO" id="GO:0009279">
    <property type="term" value="C:cell outer membrane"/>
    <property type="evidence" value="ECO:0007669"/>
    <property type="project" value="UniProtKB-SubCell"/>
</dbReference>
<keyword evidence="3" id="KW-1134">Transmembrane beta strand</keyword>
<proteinExistence type="predicted"/>
<dbReference type="GO" id="GO:0015288">
    <property type="term" value="F:porin activity"/>
    <property type="evidence" value="ECO:0007669"/>
    <property type="project" value="TreeGrafter"/>
</dbReference>
<dbReference type="InterPro" id="IPR051906">
    <property type="entry name" value="TolC-like"/>
</dbReference>
<dbReference type="InterPro" id="IPR003423">
    <property type="entry name" value="OMP_efflux"/>
</dbReference>
<dbReference type="SUPFAM" id="SSF56954">
    <property type="entry name" value="Outer membrane efflux proteins (OEP)"/>
    <property type="match status" value="1"/>
</dbReference>
<dbReference type="Pfam" id="PF02321">
    <property type="entry name" value="OEP"/>
    <property type="match status" value="2"/>
</dbReference>
<keyword evidence="6" id="KW-0998">Cell outer membrane</keyword>
<comment type="subcellular location">
    <subcellularLocation>
        <location evidence="1">Cell outer membrane</location>
    </subcellularLocation>
</comment>
<dbReference type="GO" id="GO:0008233">
    <property type="term" value="F:peptidase activity"/>
    <property type="evidence" value="ECO:0007669"/>
    <property type="project" value="UniProtKB-KW"/>
</dbReference>
<evidence type="ECO:0000256" key="5">
    <source>
        <dbReference type="ARBA" id="ARBA00023136"/>
    </source>
</evidence>
<keyword evidence="7" id="KW-0175">Coiled coil</keyword>
<dbReference type="GO" id="GO:0015562">
    <property type="term" value="F:efflux transmembrane transporter activity"/>
    <property type="evidence" value="ECO:0007669"/>
    <property type="project" value="InterPro"/>
</dbReference>
<accession>A0A3P3ZR42</accession>
<keyword evidence="2" id="KW-0813">Transport</keyword>
<evidence type="ECO:0000256" key="7">
    <source>
        <dbReference type="SAM" id="Coils"/>
    </source>
</evidence>
<sequence>MRTAHRRTFLVLLLGLVSTQGWAIGLEEALDSALQNDPTYRSAQHERDAGAQNVALGRSKLLPNLSLDYQKGTNLLGISNVGSPQPGQQVNYISEVTTLSLRQPLFNLGDMAMYRQGKAQASYSDAQFSGHAQDLILRLVQAYTDVLYAQDQLDLVQAQHTAYGEQMQANERLFQKGQGTLTDTLETQSKYALSESQVIEAQENLATVKRSFNSIVGTDIPDLEPLTDEFHPSPLDPEDFEGWKALALDHNPEITAQKYAVDASAQEVKKDQAGHAPQLDLVGSVSRNNQGSIYTFAQDMFVRSIGIELSIPLYAGGYVTALSSQAKANLERAQSDLDDKTNKVLVDLYKQYGLVLSSFARIRALEQAVNSAQQLIKATRLSILGGERVNLDLLNAQSQYYQSRRDLAKARYDYLNSYLHLNADAGTLSRDDVKQLAHYFDHNPVKTAQDAVPHFEAAH</sequence>
<reference evidence="8" key="1">
    <citation type="submission" date="2018-10" db="EMBL/GenBank/DDBJ databases">
        <authorList>
            <person name="Plewniak F."/>
        </authorList>
    </citation>
    <scope>NUCLEOTIDE SEQUENCE</scope>
</reference>
<evidence type="ECO:0000256" key="4">
    <source>
        <dbReference type="ARBA" id="ARBA00022692"/>
    </source>
</evidence>
<gene>
    <name evidence="8" type="primary">aprF</name>
    <name evidence="8" type="ORF">CARN8_6420002</name>
</gene>
<keyword evidence="8" id="KW-0378">Hydrolase</keyword>
<evidence type="ECO:0000313" key="8">
    <source>
        <dbReference type="EMBL" id="VAY89393.1"/>
    </source>
</evidence>
<evidence type="ECO:0000256" key="2">
    <source>
        <dbReference type="ARBA" id="ARBA00022448"/>
    </source>
</evidence>
<name>A0A3P3ZR42_9ZZZZ</name>
<organism evidence="8">
    <name type="scientific">mine drainage metagenome</name>
    <dbReference type="NCBI Taxonomy" id="410659"/>
    <lineage>
        <taxon>unclassified sequences</taxon>
        <taxon>metagenomes</taxon>
        <taxon>ecological metagenomes</taxon>
    </lineage>
</organism>
<dbReference type="NCBIfam" id="TIGR01844">
    <property type="entry name" value="type_I_sec_TolC"/>
    <property type="match status" value="1"/>
</dbReference>
<dbReference type="PANTHER" id="PTHR30026:SF20">
    <property type="entry name" value="OUTER MEMBRANE PROTEIN TOLC"/>
    <property type="match status" value="1"/>
</dbReference>
<dbReference type="AlphaFoldDB" id="A0A3P3ZR42"/>
<dbReference type="PANTHER" id="PTHR30026">
    <property type="entry name" value="OUTER MEMBRANE PROTEIN TOLC"/>
    <property type="match status" value="1"/>
</dbReference>
<dbReference type="InterPro" id="IPR010130">
    <property type="entry name" value="T1SS_OMP_TolC"/>
</dbReference>
<dbReference type="GO" id="GO:0006508">
    <property type="term" value="P:proteolysis"/>
    <property type="evidence" value="ECO:0007669"/>
    <property type="project" value="UniProtKB-KW"/>
</dbReference>
<evidence type="ECO:0000256" key="1">
    <source>
        <dbReference type="ARBA" id="ARBA00004442"/>
    </source>
</evidence>
<evidence type="ECO:0000256" key="6">
    <source>
        <dbReference type="ARBA" id="ARBA00023237"/>
    </source>
</evidence>
<protein>
    <submittedName>
        <fullName evidence="8">Alkaline protease secretion protein AprF</fullName>
    </submittedName>
</protein>
<evidence type="ECO:0000256" key="3">
    <source>
        <dbReference type="ARBA" id="ARBA00022452"/>
    </source>
</evidence>
<keyword evidence="5" id="KW-0472">Membrane</keyword>
<dbReference type="EMBL" id="UOYP01000604">
    <property type="protein sequence ID" value="VAY89393.1"/>
    <property type="molecule type" value="Genomic_DNA"/>
</dbReference>
<feature type="coiled-coil region" evidence="7">
    <location>
        <begin position="323"/>
        <end position="382"/>
    </location>
</feature>
<dbReference type="GO" id="GO:1990281">
    <property type="term" value="C:efflux pump complex"/>
    <property type="evidence" value="ECO:0007669"/>
    <property type="project" value="TreeGrafter"/>
</dbReference>